<name>A0ABQ9YFK7_9EUKA</name>
<gene>
    <name evidence="11" type="ORF">BLNAU_2384</name>
</gene>
<dbReference type="InterPro" id="IPR009018">
    <property type="entry name" value="Signal_recog_particle_SRP9/14"/>
</dbReference>
<dbReference type="EMBL" id="JARBJD010000010">
    <property type="protein sequence ID" value="KAK2962552.1"/>
    <property type="molecule type" value="Genomic_DNA"/>
</dbReference>
<keyword evidence="5 9" id="KW-0694">RNA-binding</keyword>
<reference evidence="11 12" key="1">
    <citation type="journal article" date="2022" name="bioRxiv">
        <title>Genomics of Preaxostyla Flagellates Illuminates Evolutionary Transitions and the Path Towards Mitochondrial Loss.</title>
        <authorList>
            <person name="Novak L.V.F."/>
            <person name="Treitli S.C."/>
            <person name="Pyrih J."/>
            <person name="Halakuc P."/>
            <person name="Pipaliya S.V."/>
            <person name="Vacek V."/>
            <person name="Brzon O."/>
            <person name="Soukal P."/>
            <person name="Eme L."/>
            <person name="Dacks J.B."/>
            <person name="Karnkowska A."/>
            <person name="Elias M."/>
            <person name="Hampl V."/>
        </authorList>
    </citation>
    <scope>NUCLEOTIDE SEQUENCE [LARGE SCALE GENOMIC DNA]</scope>
    <source>
        <strain evidence="11">NAU3</strain>
        <tissue evidence="11">Gut</tissue>
    </source>
</reference>
<proteinExistence type="inferred from homology"/>
<evidence type="ECO:0000256" key="9">
    <source>
        <dbReference type="PIRNR" id="PIRNR017029"/>
    </source>
</evidence>
<sequence length="78" mass="9397">MYIKTFEEFYQKAEELFLANQRKTRFSIKYRNREKKFVLKVTDDRICLKFLSKQQQDIKKIEILTTLFLRGHAASSSS</sequence>
<dbReference type="PANTHER" id="PTHR12834">
    <property type="entry name" value="SIGNAL RECOGNITION PARTICLE 9 KDA PROTEIN"/>
    <property type="match status" value="1"/>
</dbReference>
<evidence type="ECO:0000259" key="10">
    <source>
        <dbReference type="Pfam" id="PF05486"/>
    </source>
</evidence>
<comment type="caution">
    <text evidence="11">The sequence shown here is derived from an EMBL/GenBank/DDBJ whole genome shotgun (WGS) entry which is preliminary data.</text>
</comment>
<feature type="domain" description="SRP9" evidence="10">
    <location>
        <begin position="3"/>
        <end position="62"/>
    </location>
</feature>
<dbReference type="SUPFAM" id="SSF54762">
    <property type="entry name" value="Signal recognition particle alu RNA binding heterodimer, SRP9/14"/>
    <property type="match status" value="1"/>
</dbReference>
<protein>
    <recommendedName>
        <fullName evidence="3 9">Signal recognition particle 9 kDa protein</fullName>
        <shortName evidence="9">SRP9</shortName>
    </recommendedName>
</protein>
<keyword evidence="4 9" id="KW-0963">Cytoplasm</keyword>
<dbReference type="PIRSF" id="PIRSF017029">
    <property type="entry name" value="Signal_recog_particle_SRP9"/>
    <property type="match status" value="1"/>
</dbReference>
<keyword evidence="7 9" id="KW-0687">Ribonucleoprotein</keyword>
<evidence type="ECO:0000256" key="5">
    <source>
        <dbReference type="ARBA" id="ARBA00022884"/>
    </source>
</evidence>
<dbReference type="Proteomes" id="UP001281761">
    <property type="component" value="Unassembled WGS sequence"/>
</dbReference>
<dbReference type="PANTHER" id="PTHR12834:SF12">
    <property type="entry name" value="SIGNAL RECOGNITION PARTICLE 9 KDA PROTEIN"/>
    <property type="match status" value="1"/>
</dbReference>
<keyword evidence="12" id="KW-1185">Reference proteome</keyword>
<evidence type="ECO:0000256" key="6">
    <source>
        <dbReference type="ARBA" id="ARBA00023135"/>
    </source>
</evidence>
<comment type="function">
    <text evidence="8 9">Component of the signal recognition particle (SRP) complex, a ribonucleoprotein complex that mediates the cotranslational targeting of secretory and membrane proteins to the endoplasmic reticulum (ER). SRP9 together with SRP14 and the Alu portion of the SRP RNA, constitutes the elongation arrest domain of SRP. The complex of SRP9 and SRP14 is required for SRP RNA binding.</text>
</comment>
<dbReference type="Gene3D" id="3.30.720.10">
    <property type="entry name" value="Signal recognition particle alu RNA binding heterodimer, srp9/1"/>
    <property type="match status" value="1"/>
</dbReference>
<evidence type="ECO:0000256" key="8">
    <source>
        <dbReference type="ARBA" id="ARBA00045462"/>
    </source>
</evidence>
<organism evidence="11 12">
    <name type="scientific">Blattamonas nauphoetae</name>
    <dbReference type="NCBI Taxonomy" id="2049346"/>
    <lineage>
        <taxon>Eukaryota</taxon>
        <taxon>Metamonada</taxon>
        <taxon>Preaxostyla</taxon>
        <taxon>Oxymonadida</taxon>
        <taxon>Blattamonas</taxon>
    </lineage>
</organism>
<dbReference type="InterPro" id="IPR039432">
    <property type="entry name" value="SRP9_dom"/>
</dbReference>
<evidence type="ECO:0000256" key="2">
    <source>
        <dbReference type="ARBA" id="ARBA00009193"/>
    </source>
</evidence>
<evidence type="ECO:0000256" key="3">
    <source>
        <dbReference type="ARBA" id="ARBA00020414"/>
    </source>
</evidence>
<keyword evidence="6 9" id="KW-0733">Signal recognition particle</keyword>
<accession>A0ABQ9YFK7</accession>
<evidence type="ECO:0000313" key="12">
    <source>
        <dbReference type="Proteomes" id="UP001281761"/>
    </source>
</evidence>
<comment type="similarity">
    <text evidence="2 9">Belongs to the SRP9 family.</text>
</comment>
<evidence type="ECO:0000256" key="7">
    <source>
        <dbReference type="ARBA" id="ARBA00023274"/>
    </source>
</evidence>
<dbReference type="InterPro" id="IPR039914">
    <property type="entry name" value="SRP9-like"/>
</dbReference>
<dbReference type="InterPro" id="IPR008832">
    <property type="entry name" value="SRP9"/>
</dbReference>
<evidence type="ECO:0000313" key="11">
    <source>
        <dbReference type="EMBL" id="KAK2962552.1"/>
    </source>
</evidence>
<evidence type="ECO:0000256" key="1">
    <source>
        <dbReference type="ARBA" id="ARBA00004496"/>
    </source>
</evidence>
<dbReference type="Pfam" id="PF05486">
    <property type="entry name" value="SRP9-21"/>
    <property type="match status" value="1"/>
</dbReference>
<evidence type="ECO:0000256" key="4">
    <source>
        <dbReference type="ARBA" id="ARBA00022490"/>
    </source>
</evidence>
<comment type="subcellular location">
    <subcellularLocation>
        <location evidence="1 9">Cytoplasm</location>
    </subcellularLocation>
</comment>